<evidence type="ECO:0000313" key="1">
    <source>
        <dbReference type="EnsemblMetazoa" id="tetur12g04550.1"/>
    </source>
</evidence>
<dbReference type="AlphaFoldDB" id="T1KJC3"/>
<dbReference type="EnsemblMetazoa" id="tetur12g04550.1">
    <property type="protein sequence ID" value="tetur12g04550.1"/>
    <property type="gene ID" value="tetur12g04550"/>
</dbReference>
<dbReference type="EMBL" id="CAEY01000124">
    <property type="status" value="NOT_ANNOTATED_CDS"/>
    <property type="molecule type" value="Genomic_DNA"/>
</dbReference>
<keyword evidence="2" id="KW-1185">Reference proteome</keyword>
<evidence type="ECO:0000313" key="2">
    <source>
        <dbReference type="Proteomes" id="UP000015104"/>
    </source>
</evidence>
<protein>
    <submittedName>
        <fullName evidence="1">Uncharacterized protein</fullName>
    </submittedName>
</protein>
<dbReference type="HOGENOM" id="CLU_3427045_0_0_1"/>
<organism evidence="1 2">
    <name type="scientific">Tetranychus urticae</name>
    <name type="common">Two-spotted spider mite</name>
    <dbReference type="NCBI Taxonomy" id="32264"/>
    <lineage>
        <taxon>Eukaryota</taxon>
        <taxon>Metazoa</taxon>
        <taxon>Ecdysozoa</taxon>
        <taxon>Arthropoda</taxon>
        <taxon>Chelicerata</taxon>
        <taxon>Arachnida</taxon>
        <taxon>Acari</taxon>
        <taxon>Acariformes</taxon>
        <taxon>Trombidiformes</taxon>
        <taxon>Prostigmata</taxon>
        <taxon>Eleutherengona</taxon>
        <taxon>Raphignathae</taxon>
        <taxon>Tetranychoidea</taxon>
        <taxon>Tetranychidae</taxon>
        <taxon>Tetranychus</taxon>
    </lineage>
</organism>
<name>T1KJC3_TETUR</name>
<reference evidence="1" key="2">
    <citation type="submission" date="2015-06" db="UniProtKB">
        <authorList>
            <consortium name="EnsemblMetazoa"/>
        </authorList>
    </citation>
    <scope>IDENTIFICATION</scope>
</reference>
<accession>T1KJC3</accession>
<reference evidence="2" key="1">
    <citation type="submission" date="2011-08" db="EMBL/GenBank/DDBJ databases">
        <authorList>
            <person name="Rombauts S."/>
        </authorList>
    </citation>
    <scope>NUCLEOTIDE SEQUENCE</scope>
    <source>
        <strain evidence="2">London</strain>
    </source>
</reference>
<sequence>MKTTYSDCPNSVRKNTGLQLI</sequence>
<dbReference type="Proteomes" id="UP000015104">
    <property type="component" value="Unassembled WGS sequence"/>
</dbReference>
<proteinExistence type="predicted"/>